<name>A0ABR7Q5A6_9FLAO</name>
<reference evidence="1 2" key="1">
    <citation type="submission" date="2020-07" db="EMBL/GenBank/DDBJ databases">
        <title>Description of Kordia aestuariivivens sp. nov., isolated from a tidal flat.</title>
        <authorList>
            <person name="Park S."/>
            <person name="Yoon J.-H."/>
        </authorList>
    </citation>
    <scope>NUCLEOTIDE SEQUENCE [LARGE SCALE GENOMIC DNA]</scope>
    <source>
        <strain evidence="1 2">YSTF-M3</strain>
    </source>
</reference>
<evidence type="ECO:0000313" key="1">
    <source>
        <dbReference type="EMBL" id="MBC8753751.1"/>
    </source>
</evidence>
<keyword evidence="2" id="KW-1185">Reference proteome</keyword>
<gene>
    <name evidence="1" type="ORF">H2O64_03660</name>
</gene>
<protein>
    <submittedName>
        <fullName evidence="1">Uncharacterized protein</fullName>
    </submittedName>
</protein>
<dbReference type="EMBL" id="JACGWS010000002">
    <property type="protein sequence ID" value="MBC8753751.1"/>
    <property type="molecule type" value="Genomic_DNA"/>
</dbReference>
<evidence type="ECO:0000313" key="2">
    <source>
        <dbReference type="Proteomes" id="UP000619238"/>
    </source>
</evidence>
<dbReference type="Proteomes" id="UP000619238">
    <property type="component" value="Unassembled WGS sequence"/>
</dbReference>
<comment type="caution">
    <text evidence="1">The sequence shown here is derived from an EMBL/GenBank/DDBJ whole genome shotgun (WGS) entry which is preliminary data.</text>
</comment>
<sequence length="78" mass="8628">MKKQKISLQLRKQKISSLTEKQVQGGNFTFTITVPIRTIQNTCISVQINCKSILIACDPIITVASVCCPTTQPPTYIC</sequence>
<accession>A0ABR7Q5A6</accession>
<organism evidence="1 2">
    <name type="scientific">Kordia aestuariivivens</name>
    <dbReference type="NCBI Taxonomy" id="2759037"/>
    <lineage>
        <taxon>Bacteria</taxon>
        <taxon>Pseudomonadati</taxon>
        <taxon>Bacteroidota</taxon>
        <taxon>Flavobacteriia</taxon>
        <taxon>Flavobacteriales</taxon>
        <taxon>Flavobacteriaceae</taxon>
        <taxon>Kordia</taxon>
    </lineage>
</organism>
<dbReference type="RefSeq" id="WP_187560791.1">
    <property type="nucleotide sequence ID" value="NZ_JACGWS010000002.1"/>
</dbReference>
<proteinExistence type="predicted"/>